<dbReference type="Gene3D" id="2.60.120.330">
    <property type="entry name" value="B-lactam Antibiotic, Isopenicillin N Synthase, Chain"/>
    <property type="match status" value="1"/>
</dbReference>
<dbReference type="InterPro" id="IPR026992">
    <property type="entry name" value="DIOX_N"/>
</dbReference>
<protein>
    <recommendedName>
        <fullName evidence="7">Fe2OG dioxygenase domain-containing protein</fullName>
    </recommendedName>
</protein>
<dbReference type="OrthoDB" id="288590at2759"/>
<dbReference type="InterPro" id="IPR027443">
    <property type="entry name" value="IPNS-like_sf"/>
</dbReference>
<feature type="domain" description="Fe2OG dioxygenase" evidence="7">
    <location>
        <begin position="212"/>
        <end position="312"/>
    </location>
</feature>
<dbReference type="InParanoid" id="B9H3E0"/>
<evidence type="ECO:0000256" key="4">
    <source>
        <dbReference type="ARBA" id="ARBA00023002"/>
    </source>
</evidence>
<dbReference type="Pfam" id="PF14226">
    <property type="entry name" value="DIOX_N"/>
    <property type="match status" value="1"/>
</dbReference>
<dbReference type="KEGG" id="pop:7487408"/>
<evidence type="ECO:0000259" key="7">
    <source>
        <dbReference type="PROSITE" id="PS51471"/>
    </source>
</evidence>
<evidence type="ECO:0000256" key="2">
    <source>
        <dbReference type="ARBA" id="ARBA00008056"/>
    </source>
</evidence>
<dbReference type="HOGENOM" id="CLU_010119_0_0_1"/>
<dbReference type="eggNOG" id="KOG0143">
    <property type="taxonomic scope" value="Eukaryota"/>
</dbReference>
<dbReference type="FunFam" id="2.60.120.330:FF:000005">
    <property type="entry name" value="1-aminocyclopropane-1-carboxylate oxidase homolog 1"/>
    <property type="match status" value="1"/>
</dbReference>
<evidence type="ECO:0000313" key="9">
    <source>
        <dbReference type="Proteomes" id="UP000006729"/>
    </source>
</evidence>
<dbReference type="GO" id="GO:0046872">
    <property type="term" value="F:metal ion binding"/>
    <property type="evidence" value="ECO:0007669"/>
    <property type="project" value="UniProtKB-KW"/>
</dbReference>
<dbReference type="InterPro" id="IPR044861">
    <property type="entry name" value="IPNS-like_FE2OG_OXY"/>
</dbReference>
<dbReference type="PANTHER" id="PTHR10209:SF714">
    <property type="entry name" value="1-AMINOCYCLOPROPANE-1-CARBOXYLATE OXIDASE HOMOLOG 11-RELATED"/>
    <property type="match status" value="1"/>
</dbReference>
<evidence type="ECO:0000256" key="6">
    <source>
        <dbReference type="RuleBase" id="RU003682"/>
    </source>
</evidence>
<evidence type="ECO:0000256" key="1">
    <source>
        <dbReference type="ARBA" id="ARBA00001962"/>
    </source>
</evidence>
<dbReference type="GO" id="GO:0051213">
    <property type="term" value="F:dioxygenase activity"/>
    <property type="evidence" value="ECO:0007669"/>
    <property type="project" value="UniProtKB-ARBA"/>
</dbReference>
<proteinExistence type="inferred from homology"/>
<keyword evidence="3 6" id="KW-0479">Metal-binding</keyword>
<dbReference type="SMR" id="B9H3E0"/>
<dbReference type="InterPro" id="IPR005123">
    <property type="entry name" value="Oxoglu/Fe-dep_dioxygenase_dom"/>
</dbReference>
<dbReference type="Proteomes" id="UP000006729">
    <property type="component" value="Chromosome 4"/>
</dbReference>
<name>B9H3E0_POPTR</name>
<dbReference type="PANTHER" id="PTHR10209">
    <property type="entry name" value="OXIDOREDUCTASE, 2OG-FE II OXYGENASE FAMILY PROTEIN"/>
    <property type="match status" value="1"/>
</dbReference>
<accession>B9H3E0</accession>
<comment type="similarity">
    <text evidence="2 6">Belongs to the iron/ascorbate-dependent oxidoreductase family.</text>
</comment>
<keyword evidence="9" id="KW-1185">Reference proteome</keyword>
<dbReference type="Gramene" id="Potri.004G083100.1.v4.1">
    <property type="protein sequence ID" value="Potri.004G083100.1.v4.1"/>
    <property type="gene ID" value="Potri.004G083100.v4.1"/>
</dbReference>
<evidence type="ECO:0000256" key="3">
    <source>
        <dbReference type="ARBA" id="ARBA00022723"/>
    </source>
</evidence>
<dbReference type="Pfam" id="PF03171">
    <property type="entry name" value="2OG-FeII_Oxy"/>
    <property type="match status" value="1"/>
</dbReference>
<dbReference type="OMA" id="HEQPHET"/>
<dbReference type="SUPFAM" id="SSF51197">
    <property type="entry name" value="Clavaminate synthase-like"/>
    <property type="match status" value="1"/>
</dbReference>
<dbReference type="PROSITE" id="PS51471">
    <property type="entry name" value="FE2OG_OXY"/>
    <property type="match status" value="1"/>
</dbReference>
<comment type="cofactor">
    <cofactor evidence="1">
        <name>Fe cation</name>
        <dbReference type="ChEBI" id="CHEBI:24875"/>
    </cofactor>
</comment>
<reference evidence="8 9" key="1">
    <citation type="journal article" date="2006" name="Science">
        <title>The genome of black cottonwood, Populus trichocarpa (Torr. &amp; Gray).</title>
        <authorList>
            <person name="Tuskan G.A."/>
            <person name="Difazio S."/>
            <person name="Jansson S."/>
            <person name="Bohlmann J."/>
            <person name="Grigoriev I."/>
            <person name="Hellsten U."/>
            <person name="Putnam N."/>
            <person name="Ralph S."/>
            <person name="Rombauts S."/>
            <person name="Salamov A."/>
            <person name="Schein J."/>
            <person name="Sterck L."/>
            <person name="Aerts A."/>
            <person name="Bhalerao R.R."/>
            <person name="Bhalerao R.P."/>
            <person name="Blaudez D."/>
            <person name="Boerjan W."/>
            <person name="Brun A."/>
            <person name="Brunner A."/>
            <person name="Busov V."/>
            <person name="Campbell M."/>
            <person name="Carlson J."/>
            <person name="Chalot M."/>
            <person name="Chapman J."/>
            <person name="Chen G.L."/>
            <person name="Cooper D."/>
            <person name="Coutinho P.M."/>
            <person name="Couturier J."/>
            <person name="Covert S."/>
            <person name="Cronk Q."/>
            <person name="Cunningham R."/>
            <person name="Davis J."/>
            <person name="Degroeve S."/>
            <person name="Dejardin A."/>
            <person name="Depamphilis C."/>
            <person name="Detter J."/>
            <person name="Dirks B."/>
            <person name="Dubchak I."/>
            <person name="Duplessis S."/>
            <person name="Ehlting J."/>
            <person name="Ellis B."/>
            <person name="Gendler K."/>
            <person name="Goodstein D."/>
            <person name="Gribskov M."/>
            <person name="Grimwood J."/>
            <person name="Groover A."/>
            <person name="Gunter L."/>
            <person name="Hamberger B."/>
            <person name="Heinze B."/>
            <person name="Helariutta Y."/>
            <person name="Henrissat B."/>
            <person name="Holligan D."/>
            <person name="Holt R."/>
            <person name="Huang W."/>
            <person name="Islam-Faridi N."/>
            <person name="Jones S."/>
            <person name="Jones-Rhoades M."/>
            <person name="Jorgensen R."/>
            <person name="Joshi C."/>
            <person name="Kangasjarvi J."/>
            <person name="Karlsson J."/>
            <person name="Kelleher C."/>
            <person name="Kirkpatrick R."/>
            <person name="Kirst M."/>
            <person name="Kohler A."/>
            <person name="Kalluri U."/>
            <person name="Larimer F."/>
            <person name="Leebens-Mack J."/>
            <person name="Leple J.C."/>
            <person name="Locascio P."/>
            <person name="Lou Y."/>
            <person name="Lucas S."/>
            <person name="Martin F."/>
            <person name="Montanini B."/>
            <person name="Napoli C."/>
            <person name="Nelson D.R."/>
            <person name="Nelson C."/>
            <person name="Nieminen K."/>
            <person name="Nilsson O."/>
            <person name="Pereda V."/>
            <person name="Peter G."/>
            <person name="Philippe R."/>
            <person name="Pilate G."/>
            <person name="Poliakov A."/>
            <person name="Razumovskaya J."/>
            <person name="Richardson P."/>
            <person name="Rinaldi C."/>
            <person name="Ritland K."/>
            <person name="Rouze P."/>
            <person name="Ryaboy D."/>
            <person name="Schmutz J."/>
            <person name="Schrader J."/>
            <person name="Segerman B."/>
            <person name="Shin H."/>
            <person name="Siddiqui A."/>
            <person name="Sterky F."/>
            <person name="Terry A."/>
            <person name="Tsai C.J."/>
            <person name="Uberbacher E."/>
            <person name="Unneberg P."/>
            <person name="Vahala J."/>
            <person name="Wall K."/>
            <person name="Wessler S."/>
            <person name="Yang G."/>
            <person name="Yin T."/>
            <person name="Douglas C."/>
            <person name="Marra M."/>
            <person name="Sandberg G."/>
            <person name="Van de Peer Y."/>
            <person name="Rokhsar D."/>
        </authorList>
    </citation>
    <scope>NUCLEOTIDE SEQUENCE [LARGE SCALE GENOMIC DNA]</scope>
    <source>
        <strain evidence="9">cv. Nisqually</strain>
    </source>
</reference>
<keyword evidence="5 6" id="KW-0408">Iron</keyword>
<evidence type="ECO:0000256" key="5">
    <source>
        <dbReference type="ARBA" id="ARBA00023004"/>
    </source>
</evidence>
<dbReference type="AlphaFoldDB" id="B9H3E0"/>
<sequence length="363" mass="40739">MEVMIPNAASSIPEEVKAFDATKAGVKGLVDSGVTKIPRFFVHPPEDVQKLSSETNSTTLQLPIIDLEGFESFRRLEVVNEVRKASEEWGFFQIVNHGIPVTVMDGMLAGAKRFHEQPQEVKKELYSRDKKKPVRFYYGASSLTIKPSVWKDSAMFYFKDGKLDPELIPDILSEEISGYNTHIKRISKILSELLSEALGLRPDYLSSIECMESEVIVCNYYPPCPEPGLTMGASNHTDHPSFLTILQQDNMGGLQVLHQNQWVDVTPMQGALIVTIGDFMQLITNDLLRSARHRVFSGEVGPRISITCFLYPSSAKNLKQYGIINELQHGNPAAIYRETDTAELWEKIRVSGPSPSTLSRFKE</sequence>
<dbReference type="EMBL" id="CM009293">
    <property type="protein sequence ID" value="PNT40185.1"/>
    <property type="molecule type" value="Genomic_DNA"/>
</dbReference>
<evidence type="ECO:0000313" key="8">
    <source>
        <dbReference type="EMBL" id="PNT40185.1"/>
    </source>
</evidence>
<gene>
    <name evidence="8" type="ORF">POPTR_004G083100</name>
</gene>
<organism evidence="8 9">
    <name type="scientific">Populus trichocarpa</name>
    <name type="common">Western balsam poplar</name>
    <name type="synonym">Populus balsamifera subsp. trichocarpa</name>
    <dbReference type="NCBI Taxonomy" id="3694"/>
    <lineage>
        <taxon>Eukaryota</taxon>
        <taxon>Viridiplantae</taxon>
        <taxon>Streptophyta</taxon>
        <taxon>Embryophyta</taxon>
        <taxon>Tracheophyta</taxon>
        <taxon>Spermatophyta</taxon>
        <taxon>Magnoliopsida</taxon>
        <taxon>eudicotyledons</taxon>
        <taxon>Gunneridae</taxon>
        <taxon>Pentapetalae</taxon>
        <taxon>rosids</taxon>
        <taxon>fabids</taxon>
        <taxon>Malpighiales</taxon>
        <taxon>Salicaceae</taxon>
        <taxon>Saliceae</taxon>
        <taxon>Populus</taxon>
    </lineage>
</organism>
<keyword evidence="4 6" id="KW-0560">Oxidoreductase</keyword>